<sequence>MVSKRKSRTSKNIEDSCIHLCSVFFRSFFYTLTAFLFFFLLYLWLSFNSVISHNFHICIFSQKFNDPYCNTAGSKPGFQINSEEDENFTGETAGDIVSGDPTKIFRNEDKKGYDVLKQVDKHKNLDSVLGVKDGFLKNDTFTGETAGDRVSKGPNKILQSEDKKEYDVLEQEDKPKNLDSVPDQEHKPKNKEDLSSLIDLKAEEEYRKYIKPKSEEEGYALRAVIKYLYLQRSWLAPGDENINKSRSCEGKGLYVYDLPSKFNRDLLVGCNDILPGVNLCSYFKNEGFGEAIKNLGKGWFATHMYSLEPILHSRVLKHPCRVYNESQAKLFYVPYYGGYDVLRWHYRNVSEDVKDRLGIEVLKWLESKESWRRNAGKDHVFVLGKITWDFRRDKVPWGSRFLELQEMQNPTKLLIERQPWQVNDIAIPHPTYFHPRTDDDITSWQIKIMSKPRPHLVSFAGGARSENPDNIRSTLIEQCVSSSSNQCRFLDCTNGGCKNPKNVLDLFQDSEFCLQPPGDSATRRSVFDSLISGCIPVIFTPYTAYYQYAWHLPEDHQRYSVYISEQDVKEKRVNVVEILKAKTLREKKDMRSYIIHQLLPGLVYGDSNAKEIVPGEDKKRYGVNLHSVLDHKGKKESEEEQYQYIKPRSEGEGYALRAVIKYLHNEGFGEAIENLGQGWFRTHQYALEPIFHSRVLKHPCRVYNENQAKIFSVPFYGGFDVLRWHFKNVSDNVKDMLGIEILKWLETKESWKRNNGKDHVFVLGKISWDFRRSKLPWGSRFLELQEMQNPTKLLIERHPWEVNDIAIPHPTYFHPKTDYDTLSWQVKMIRKPRRNLISFAGGARPGNPNSIRSTLIEQCTSFSNQCRFLNCTYGSCDKPENVIELFQDSEFCLQPSGDSPTRKSVFDSLICGCIPVIFNPYTAYYQYAWHLPENHQKYSVYINQEDVKEKRVNVVKKLMAKTLKEKEYMRSYIVHQLLPETASYCRGTCLLLQIITGQCSDPQNQKKTMMKLKVYADRMSQPSRAVIIFCKVNEIQFEEVLISLGKSQQLSPEFKDINPMGKVPAIVDGKLKLFESHAILIYLSSAFPSVVDHWYPNDLSKRAKIHSVLDWHHTNLRPGAAGYVLNSVLAPALGLPLNPKAAAEAENILTKSLSTLESFWLKGNAKFLLGSNQPSIADLSLVCELTQLQVLDDKDRLRLLSPHKKVEQWIENTRKATIPHFDEVHEVLFRAKDRFQKHREMETASNPGPQSKIIQFSSIGGKSDDPNLVQNTTDRRKTRRKWRPPEDVILISACSNTSENPKGGGSSKRTKLNGGGVYSSSSNPESQPIALDGEEEVMDRPLAVKSSKQKGKKVATKTTIEEEREADSRSRLENLWALKEKDVEEQKKLTRMEVLKSLLGRTTDQLSEKEETLKNRLIDEML</sequence>
<dbReference type="Pfam" id="PF03016">
    <property type="entry name" value="Exostosin_GT47"/>
    <property type="match status" value="2"/>
</dbReference>
<evidence type="ECO:0000256" key="7">
    <source>
        <dbReference type="SAM" id="Phobius"/>
    </source>
</evidence>
<dbReference type="CDD" id="cd03050">
    <property type="entry name" value="GST_N_Theta"/>
    <property type="match status" value="1"/>
</dbReference>
<proteinExistence type="inferred from homology"/>
<organism evidence="10 11">
    <name type="scientific">Arabidopsis arenosa</name>
    <name type="common">Sand rock-cress</name>
    <name type="synonym">Cardaminopsis arenosa</name>
    <dbReference type="NCBI Taxonomy" id="38785"/>
    <lineage>
        <taxon>Eukaryota</taxon>
        <taxon>Viridiplantae</taxon>
        <taxon>Streptophyta</taxon>
        <taxon>Embryophyta</taxon>
        <taxon>Tracheophyta</taxon>
        <taxon>Spermatophyta</taxon>
        <taxon>Magnoliopsida</taxon>
        <taxon>eudicotyledons</taxon>
        <taxon>Gunneridae</taxon>
        <taxon>Pentapetalae</taxon>
        <taxon>rosids</taxon>
        <taxon>malvids</taxon>
        <taxon>Brassicales</taxon>
        <taxon>Brassicaceae</taxon>
        <taxon>Camelineae</taxon>
        <taxon>Arabidopsis</taxon>
    </lineage>
</organism>
<dbReference type="InterPro" id="IPR010987">
    <property type="entry name" value="Glutathione-S-Trfase_C-like"/>
</dbReference>
<dbReference type="Gene3D" id="1.20.1050.10">
    <property type="match status" value="1"/>
</dbReference>
<dbReference type="SUPFAM" id="SSF47616">
    <property type="entry name" value="GST C-terminal domain-like"/>
    <property type="match status" value="1"/>
</dbReference>
<dbReference type="FunFam" id="1.20.1050.10:FF:000039">
    <property type="entry name" value="Glutathione S-transferase theta-1"/>
    <property type="match status" value="1"/>
</dbReference>
<dbReference type="Gene3D" id="3.40.30.10">
    <property type="entry name" value="Glutaredoxin"/>
    <property type="match status" value="1"/>
</dbReference>
<dbReference type="Pfam" id="PF02798">
    <property type="entry name" value="GST_N"/>
    <property type="match status" value="1"/>
</dbReference>
<dbReference type="InterPro" id="IPR043377">
    <property type="entry name" value="GSTT1/2/3"/>
</dbReference>
<dbReference type="GO" id="GO:0004364">
    <property type="term" value="F:glutathione transferase activity"/>
    <property type="evidence" value="ECO:0007669"/>
    <property type="project" value="UniProtKB-EC"/>
</dbReference>
<dbReference type="GO" id="GO:0009407">
    <property type="term" value="P:toxin catabolic process"/>
    <property type="evidence" value="ECO:0007669"/>
    <property type="project" value="UniProtKB-ARBA"/>
</dbReference>
<evidence type="ECO:0000259" key="9">
    <source>
        <dbReference type="PROSITE" id="PS50405"/>
    </source>
</evidence>
<feature type="compositionally biased region" description="Basic and acidic residues" evidence="6">
    <location>
        <begin position="159"/>
        <end position="194"/>
    </location>
</feature>
<dbReference type="InterPro" id="IPR036249">
    <property type="entry name" value="Thioredoxin-like_sf"/>
</dbReference>
<dbReference type="Proteomes" id="UP000682877">
    <property type="component" value="Chromosome 7"/>
</dbReference>
<dbReference type="SFLD" id="SFLDG00358">
    <property type="entry name" value="Main_(cytGST)"/>
    <property type="match status" value="1"/>
</dbReference>
<dbReference type="InterPro" id="IPR040079">
    <property type="entry name" value="Glutathione_S-Trfase"/>
</dbReference>
<dbReference type="PROSITE" id="PS50404">
    <property type="entry name" value="GST_NTER"/>
    <property type="match status" value="1"/>
</dbReference>
<evidence type="ECO:0000256" key="3">
    <source>
        <dbReference type="ARBA" id="ARBA00022575"/>
    </source>
</evidence>
<evidence type="ECO:0000256" key="5">
    <source>
        <dbReference type="ARBA" id="ARBA00047960"/>
    </source>
</evidence>
<feature type="compositionally biased region" description="Polar residues" evidence="6">
    <location>
        <begin position="1243"/>
        <end position="1260"/>
    </location>
</feature>
<name>A0A8S2AU22_ARAAE</name>
<evidence type="ECO:0000256" key="6">
    <source>
        <dbReference type="SAM" id="MobiDB-lite"/>
    </source>
</evidence>
<feature type="domain" description="GST N-terminal" evidence="8">
    <location>
        <begin position="1010"/>
        <end position="1091"/>
    </location>
</feature>
<feature type="region of interest" description="Disordered" evidence="6">
    <location>
        <begin position="1238"/>
        <end position="1328"/>
    </location>
</feature>
<keyword evidence="7" id="KW-1133">Transmembrane helix</keyword>
<evidence type="ECO:0000259" key="8">
    <source>
        <dbReference type="PROSITE" id="PS50404"/>
    </source>
</evidence>
<feature type="region of interest" description="Disordered" evidence="6">
    <location>
        <begin position="1342"/>
        <end position="1369"/>
    </location>
</feature>
<accession>A0A8S2AU22</accession>
<evidence type="ECO:0000256" key="2">
    <source>
        <dbReference type="ARBA" id="ARBA00012452"/>
    </source>
</evidence>
<dbReference type="EMBL" id="LR999457">
    <property type="protein sequence ID" value="CAE6202904.1"/>
    <property type="molecule type" value="Genomic_DNA"/>
</dbReference>
<keyword evidence="7" id="KW-0472">Membrane</keyword>
<evidence type="ECO:0000313" key="10">
    <source>
        <dbReference type="EMBL" id="CAE6202904.1"/>
    </source>
</evidence>
<keyword evidence="3" id="KW-0216">Detoxification</keyword>
<dbReference type="InterPro" id="IPR040911">
    <property type="entry name" value="Exostosin_GT47"/>
</dbReference>
<comment type="catalytic activity">
    <reaction evidence="5">
        <text>RX + glutathione = an S-substituted glutathione + a halide anion + H(+)</text>
        <dbReference type="Rhea" id="RHEA:16437"/>
        <dbReference type="ChEBI" id="CHEBI:15378"/>
        <dbReference type="ChEBI" id="CHEBI:16042"/>
        <dbReference type="ChEBI" id="CHEBI:17792"/>
        <dbReference type="ChEBI" id="CHEBI:57925"/>
        <dbReference type="ChEBI" id="CHEBI:90779"/>
        <dbReference type="EC" id="2.5.1.18"/>
    </reaction>
</comment>
<dbReference type="PANTHER" id="PTHR44750">
    <property type="entry name" value="GLUTATHIONE S-TRANSFERASE T1-RELATED"/>
    <property type="match status" value="1"/>
</dbReference>
<dbReference type="EC" id="2.5.1.18" evidence="2"/>
<dbReference type="PANTHER" id="PTHR44750:SF1">
    <property type="entry name" value="GLUTATHIONE S-TRANSFERASE T1-RELATED"/>
    <property type="match status" value="1"/>
</dbReference>
<keyword evidence="4" id="KW-0808">Transferase</keyword>
<feature type="region of interest" description="Disordered" evidence="6">
    <location>
        <begin position="143"/>
        <end position="194"/>
    </location>
</feature>
<evidence type="ECO:0000256" key="4">
    <source>
        <dbReference type="ARBA" id="ARBA00022679"/>
    </source>
</evidence>
<feature type="transmembrane region" description="Helical" evidence="7">
    <location>
        <begin position="20"/>
        <end position="45"/>
    </location>
</feature>
<dbReference type="InterPro" id="IPR040075">
    <property type="entry name" value="GST_N_Theta"/>
</dbReference>
<dbReference type="InterPro" id="IPR040077">
    <property type="entry name" value="GST_C_Theta"/>
</dbReference>
<dbReference type="SUPFAM" id="SSF52833">
    <property type="entry name" value="Thioredoxin-like"/>
    <property type="match status" value="1"/>
</dbReference>
<dbReference type="SFLD" id="SFLDG01153">
    <property type="entry name" value="Main.4:_Theta-like"/>
    <property type="match status" value="1"/>
</dbReference>
<keyword evidence="7" id="KW-0812">Transmembrane</keyword>
<dbReference type="CDD" id="cd03183">
    <property type="entry name" value="GST_C_Theta"/>
    <property type="match status" value="1"/>
</dbReference>
<dbReference type="InterPro" id="IPR036282">
    <property type="entry name" value="Glutathione-S-Trfase_C_sf"/>
</dbReference>
<comment type="similarity">
    <text evidence="1">Belongs to the GST superfamily. Theta family.</text>
</comment>
<protein>
    <recommendedName>
        <fullName evidence="2">glutathione transferase</fullName>
        <ecNumber evidence="2">2.5.1.18</ecNumber>
    </recommendedName>
</protein>
<gene>
    <name evidence="10" type="ORF">AARE701A_LOCUS19946</name>
</gene>
<dbReference type="PROSITE" id="PS50405">
    <property type="entry name" value="GST_CTER"/>
    <property type="match status" value="1"/>
</dbReference>
<dbReference type="InterPro" id="IPR004045">
    <property type="entry name" value="Glutathione_S-Trfase_N"/>
</dbReference>
<feature type="domain" description="GST C-terminal" evidence="9">
    <location>
        <begin position="1098"/>
        <end position="1245"/>
    </location>
</feature>
<evidence type="ECO:0000256" key="1">
    <source>
        <dbReference type="ARBA" id="ARBA00009899"/>
    </source>
</evidence>
<dbReference type="SFLD" id="SFLDS00019">
    <property type="entry name" value="Glutathione_Transferase_(cytos"/>
    <property type="match status" value="1"/>
</dbReference>
<evidence type="ECO:0000313" key="11">
    <source>
        <dbReference type="Proteomes" id="UP000682877"/>
    </source>
</evidence>
<reference evidence="10" key="1">
    <citation type="submission" date="2021-01" db="EMBL/GenBank/DDBJ databases">
        <authorList>
            <person name="Bezrukov I."/>
        </authorList>
    </citation>
    <scope>NUCLEOTIDE SEQUENCE</scope>
</reference>
<keyword evidence="11" id="KW-1185">Reference proteome</keyword>